<evidence type="ECO:0000256" key="2">
    <source>
        <dbReference type="ARBA" id="ARBA00009320"/>
    </source>
</evidence>
<reference evidence="7" key="1">
    <citation type="journal article" date="2019" name="Int. J. Syst. Evol. Microbiol.">
        <title>The Global Catalogue of Microorganisms (GCM) 10K type strain sequencing project: providing services to taxonomists for standard genome sequencing and annotation.</title>
        <authorList>
            <consortium name="The Broad Institute Genomics Platform"/>
            <consortium name="The Broad Institute Genome Sequencing Center for Infectious Disease"/>
            <person name="Wu L."/>
            <person name="Ma J."/>
        </authorList>
    </citation>
    <scope>NUCLEOTIDE SEQUENCE [LARGE SCALE GENOMIC DNA]</scope>
    <source>
        <strain evidence="7">KCTC 52473</strain>
    </source>
</reference>
<dbReference type="PANTHER" id="PTHR42743:SF10">
    <property type="entry name" value="D-ALANINE AMINOTRANSFERASE"/>
    <property type="match status" value="1"/>
</dbReference>
<dbReference type="RefSeq" id="WP_376919710.1">
    <property type="nucleotide sequence ID" value="NZ_JBHRSW010000014.1"/>
</dbReference>
<dbReference type="Gene3D" id="3.30.470.10">
    <property type="match status" value="1"/>
</dbReference>
<evidence type="ECO:0000256" key="1">
    <source>
        <dbReference type="ARBA" id="ARBA00001933"/>
    </source>
</evidence>
<proteinExistence type="inferred from homology"/>
<accession>A0ABV7FSS7</accession>
<dbReference type="PANTHER" id="PTHR42743">
    <property type="entry name" value="AMINO-ACID AMINOTRANSFERASE"/>
    <property type="match status" value="1"/>
</dbReference>
<comment type="cofactor">
    <cofactor evidence="1 5">
        <name>pyridoxal 5'-phosphate</name>
        <dbReference type="ChEBI" id="CHEBI:597326"/>
    </cofactor>
</comment>
<dbReference type="InterPro" id="IPR043131">
    <property type="entry name" value="BCAT-like_N"/>
</dbReference>
<dbReference type="InterPro" id="IPR001544">
    <property type="entry name" value="Aminotrans_IV"/>
</dbReference>
<protein>
    <submittedName>
        <fullName evidence="6">Aminotransferase class IV</fullName>
    </submittedName>
</protein>
<dbReference type="Proteomes" id="UP001595478">
    <property type="component" value="Unassembled WGS sequence"/>
</dbReference>
<dbReference type="InterPro" id="IPR043132">
    <property type="entry name" value="BCAT-like_C"/>
</dbReference>
<dbReference type="EMBL" id="JBHRSW010000014">
    <property type="protein sequence ID" value="MFC3121572.1"/>
    <property type="molecule type" value="Genomic_DNA"/>
</dbReference>
<name>A0ABV7FSS7_9ALTE</name>
<dbReference type="Gene3D" id="3.20.10.10">
    <property type="entry name" value="D-amino Acid Aminotransferase, subunit A, domain 2"/>
    <property type="match status" value="1"/>
</dbReference>
<dbReference type="GO" id="GO:0008483">
    <property type="term" value="F:transaminase activity"/>
    <property type="evidence" value="ECO:0007669"/>
    <property type="project" value="UniProtKB-KW"/>
</dbReference>
<keyword evidence="3 5" id="KW-0663">Pyridoxal phosphate</keyword>
<organism evidence="6 7">
    <name type="scientific">Agaribacter flavus</name>
    <dbReference type="NCBI Taxonomy" id="1902781"/>
    <lineage>
        <taxon>Bacteria</taxon>
        <taxon>Pseudomonadati</taxon>
        <taxon>Pseudomonadota</taxon>
        <taxon>Gammaproteobacteria</taxon>
        <taxon>Alteromonadales</taxon>
        <taxon>Alteromonadaceae</taxon>
        <taxon>Agaribacter</taxon>
    </lineage>
</organism>
<gene>
    <name evidence="6" type="ORF">ACFOHL_08050</name>
</gene>
<dbReference type="InterPro" id="IPR018300">
    <property type="entry name" value="Aminotrans_IV_CS"/>
</dbReference>
<evidence type="ECO:0000256" key="5">
    <source>
        <dbReference type="RuleBase" id="RU004516"/>
    </source>
</evidence>
<evidence type="ECO:0000313" key="6">
    <source>
        <dbReference type="EMBL" id="MFC3121572.1"/>
    </source>
</evidence>
<evidence type="ECO:0000256" key="4">
    <source>
        <dbReference type="RuleBase" id="RU004106"/>
    </source>
</evidence>
<dbReference type="Pfam" id="PF01063">
    <property type="entry name" value="Aminotran_4"/>
    <property type="match status" value="1"/>
</dbReference>
<dbReference type="SUPFAM" id="SSF56752">
    <property type="entry name" value="D-aminoacid aminotransferase-like PLP-dependent enzymes"/>
    <property type="match status" value="1"/>
</dbReference>
<keyword evidence="6" id="KW-0032">Aminotransferase</keyword>
<keyword evidence="7" id="KW-1185">Reference proteome</keyword>
<evidence type="ECO:0000256" key="3">
    <source>
        <dbReference type="ARBA" id="ARBA00022898"/>
    </source>
</evidence>
<sequence length="284" mass="31729">MQKVFLNDKFVPKSEASISPMDRGFLFGDGIYEVIPCYEGKPVGLQLHFERMRQGLAALKINYSLDSAEWLPRIQTLISPFGGEASVYLHVSRGADDKRFHAYPKDVSPTVFAYAFPIAPSQALDKNTAKVFKVNTLEDLRWKRCHIKSTSLLGNVMHFQQGQDAGVDEVLLYNQNKELTEAAACNLYLVKNNVVATPPLDSQILPGITRHILLHALKTSGVLTVEERIVHLNELLEADEVWISSSSKELAPVVEVDGRTIGDGRPGDAWLLAQKAYNDYKFEL</sequence>
<evidence type="ECO:0000313" key="7">
    <source>
        <dbReference type="Proteomes" id="UP001595478"/>
    </source>
</evidence>
<dbReference type="InterPro" id="IPR036038">
    <property type="entry name" value="Aminotransferase-like"/>
</dbReference>
<comment type="caution">
    <text evidence="6">The sequence shown here is derived from an EMBL/GenBank/DDBJ whole genome shotgun (WGS) entry which is preliminary data.</text>
</comment>
<dbReference type="PROSITE" id="PS00770">
    <property type="entry name" value="AA_TRANSFER_CLASS_4"/>
    <property type="match status" value="1"/>
</dbReference>
<comment type="similarity">
    <text evidence="2 4">Belongs to the class-IV pyridoxal-phosphate-dependent aminotransferase family.</text>
</comment>
<keyword evidence="6" id="KW-0808">Transferase</keyword>
<dbReference type="InterPro" id="IPR050571">
    <property type="entry name" value="Class-IV_PLP-Dep_Aminotrnsfr"/>
</dbReference>